<dbReference type="InterPro" id="IPR032710">
    <property type="entry name" value="NTF2-like_dom_sf"/>
</dbReference>
<proteinExistence type="predicted"/>
<feature type="signal peptide" evidence="1">
    <location>
        <begin position="1"/>
        <end position="24"/>
    </location>
</feature>
<keyword evidence="1" id="KW-0732">Signal</keyword>
<dbReference type="EMBL" id="JASMRN010000006">
    <property type="protein sequence ID" value="MEZ7515509.1"/>
    <property type="molecule type" value="Genomic_DNA"/>
</dbReference>
<dbReference type="Gene3D" id="3.10.450.50">
    <property type="match status" value="1"/>
</dbReference>
<comment type="caution">
    <text evidence="3">The sequence shown here is derived from an EMBL/GenBank/DDBJ whole genome shotgun (WGS) entry which is preliminary data.</text>
</comment>
<evidence type="ECO:0000313" key="4">
    <source>
        <dbReference type="Proteomes" id="UP001568894"/>
    </source>
</evidence>
<protein>
    <submittedName>
        <fullName evidence="3">Nuclear transport factor 2 family protein</fullName>
    </submittedName>
</protein>
<dbReference type="Pfam" id="PF12680">
    <property type="entry name" value="SnoaL_2"/>
    <property type="match status" value="1"/>
</dbReference>
<keyword evidence="4" id="KW-1185">Reference proteome</keyword>
<evidence type="ECO:0000313" key="3">
    <source>
        <dbReference type="EMBL" id="MEZ7515509.1"/>
    </source>
</evidence>
<name>A0ABV4KG89_9FLAO</name>
<evidence type="ECO:0000256" key="1">
    <source>
        <dbReference type="SAM" id="SignalP"/>
    </source>
</evidence>
<dbReference type="PROSITE" id="PS51257">
    <property type="entry name" value="PROKAR_LIPOPROTEIN"/>
    <property type="match status" value="1"/>
</dbReference>
<dbReference type="Proteomes" id="UP001568894">
    <property type="component" value="Unassembled WGS sequence"/>
</dbReference>
<dbReference type="SUPFAM" id="SSF54427">
    <property type="entry name" value="NTF2-like"/>
    <property type="match status" value="1"/>
</dbReference>
<accession>A0ABV4KG89</accession>
<dbReference type="PANTHER" id="PTHR41252">
    <property type="entry name" value="BLR2505 PROTEIN"/>
    <property type="match status" value="1"/>
</dbReference>
<reference evidence="3 4" key="1">
    <citation type="submission" date="2023-05" db="EMBL/GenBank/DDBJ databases">
        <title>Adaptations of aquatic viruses from atmosphere-close ecosystems of the Central Arctic Ocean.</title>
        <authorList>
            <person name="Rahlff J."/>
            <person name="Holmfeldt K."/>
        </authorList>
    </citation>
    <scope>NUCLEOTIDE SEQUENCE [LARGE SCALE GENOMIC DNA]</scope>
    <source>
        <strain evidence="3 4">Arc14</strain>
    </source>
</reference>
<dbReference type="PANTHER" id="PTHR41252:SF1">
    <property type="entry name" value="BLR2505 PROTEIN"/>
    <property type="match status" value="1"/>
</dbReference>
<dbReference type="InterPro" id="IPR037401">
    <property type="entry name" value="SnoaL-like"/>
</dbReference>
<organism evidence="3 4">
    <name type="scientific">Flavobacterium frigidarium</name>
    <dbReference type="NCBI Taxonomy" id="99286"/>
    <lineage>
        <taxon>Bacteria</taxon>
        <taxon>Pseudomonadati</taxon>
        <taxon>Bacteroidota</taxon>
        <taxon>Flavobacteriia</taxon>
        <taxon>Flavobacteriales</taxon>
        <taxon>Flavobacteriaceae</taxon>
        <taxon>Flavobacterium</taxon>
    </lineage>
</organism>
<evidence type="ECO:0000259" key="2">
    <source>
        <dbReference type="Pfam" id="PF12680"/>
    </source>
</evidence>
<sequence>MVKSIIYSLAMLLALSSCSLNKTAMTNLEIIKSTYEGKTSEENGKNLDKYAAEDISWTEAKGFPYAGTYIGLENITKNVFSRLGSEWIDYKFTPEDYVASDDKVVAYGTYTGTYKITGKPFTARVAHAWKLKNSKIVSFEQFVDSQPVNNAINKNSH</sequence>
<gene>
    <name evidence="3" type="ORF">QO192_09485</name>
</gene>
<feature type="chain" id="PRO_5045886810" evidence="1">
    <location>
        <begin position="25"/>
        <end position="157"/>
    </location>
</feature>
<feature type="domain" description="SnoaL-like" evidence="2">
    <location>
        <begin position="43"/>
        <end position="138"/>
    </location>
</feature>